<keyword evidence="4" id="KW-1185">Reference proteome</keyword>
<reference evidence="3 4" key="1">
    <citation type="submission" date="2023-06" db="EMBL/GenBank/DDBJ databases">
        <authorList>
            <person name="Yushchuk O."/>
            <person name="Binda E."/>
            <person name="Ruckert-Reed C."/>
            <person name="Fedorenko V."/>
            <person name="Kalinowski J."/>
            <person name="Marinelli F."/>
        </authorList>
    </citation>
    <scope>NUCLEOTIDE SEQUENCE [LARGE SCALE GENOMIC DNA]</scope>
    <source>
        <strain evidence="3 4">NRRL 3884</strain>
    </source>
</reference>
<accession>A0ABY8WNP6</accession>
<evidence type="ECO:0000256" key="1">
    <source>
        <dbReference type="SAM" id="MobiDB-lite"/>
    </source>
</evidence>
<dbReference type="PROSITE" id="PS51257">
    <property type="entry name" value="PROKAR_LIPOPROTEIN"/>
    <property type="match status" value="1"/>
</dbReference>
<evidence type="ECO:0000256" key="2">
    <source>
        <dbReference type="SAM" id="SignalP"/>
    </source>
</evidence>
<feature type="chain" id="PRO_5045072614" description="Peptidase MA-like domain-containing protein" evidence="2">
    <location>
        <begin position="29"/>
        <end position="443"/>
    </location>
</feature>
<evidence type="ECO:0000313" key="3">
    <source>
        <dbReference type="EMBL" id="WIM99489.1"/>
    </source>
</evidence>
<organism evidence="3 4">
    <name type="scientific">Actinoplanes oblitus</name>
    <dbReference type="NCBI Taxonomy" id="3040509"/>
    <lineage>
        <taxon>Bacteria</taxon>
        <taxon>Bacillati</taxon>
        <taxon>Actinomycetota</taxon>
        <taxon>Actinomycetes</taxon>
        <taxon>Micromonosporales</taxon>
        <taxon>Micromonosporaceae</taxon>
        <taxon>Actinoplanes</taxon>
    </lineage>
</organism>
<feature type="signal peptide" evidence="2">
    <location>
        <begin position="1"/>
        <end position="28"/>
    </location>
</feature>
<sequence>MIINRRRRRIALLSAVTLLAVAALTACRAGHTPAAAASAAGPAAPSPGEVTPSWPRPSAGAPLFEFQTWVREEVRAAMKVQTEGLLTGDFTKFAIGAPPGDKALRAELRRRFRTLRALHVTRFDQRVDGQPRALPKAGTWQVVHVVDHCFVETDCGTDETVFDSVWAQAPEGLRLVGFRQNDGRSHCFTCESVDSRSYNRPWETTELIAQVGARTLVAVPPRYRNRLADLSRRAEKAAAVADRYRIGAGEVDRYRVFVADDAAWRRWYHHRPGAWVAGMAVATGEHRIEVELHASELTADFTDELLTHELAHVATLRNDTHDSQKALWFLIEGMAEYVQQQRPGAGDYPDRDALDHLPHRRTLRSVSVDPPADDADDRDAAGRYAVGYYAVTFLFGRYGKERTLRFFQDVVQKGIGLDGPSRSVFGKPWATVDKECAAYVRGL</sequence>
<feature type="compositionally biased region" description="Low complexity" evidence="1">
    <location>
        <begin position="37"/>
        <end position="48"/>
    </location>
</feature>
<keyword evidence="2" id="KW-0732">Signal</keyword>
<name>A0ABY8WNP6_9ACTN</name>
<gene>
    <name evidence="3" type="ORF">ACTOB_003144</name>
</gene>
<evidence type="ECO:0000313" key="4">
    <source>
        <dbReference type="Proteomes" id="UP001240150"/>
    </source>
</evidence>
<feature type="region of interest" description="Disordered" evidence="1">
    <location>
        <begin position="37"/>
        <end position="56"/>
    </location>
</feature>
<evidence type="ECO:0008006" key="5">
    <source>
        <dbReference type="Google" id="ProtNLM"/>
    </source>
</evidence>
<protein>
    <recommendedName>
        <fullName evidence="5">Peptidase MA-like domain-containing protein</fullName>
    </recommendedName>
</protein>
<dbReference type="RefSeq" id="WP_284920928.1">
    <property type="nucleotide sequence ID" value="NZ_CP126980.1"/>
</dbReference>
<proteinExistence type="predicted"/>
<dbReference type="Proteomes" id="UP001240150">
    <property type="component" value="Chromosome"/>
</dbReference>
<dbReference type="EMBL" id="CP126980">
    <property type="protein sequence ID" value="WIM99489.1"/>
    <property type="molecule type" value="Genomic_DNA"/>
</dbReference>